<evidence type="ECO:0000313" key="2">
    <source>
        <dbReference type="EMBL" id="PLX18441.1"/>
    </source>
</evidence>
<dbReference type="SUPFAM" id="SSF52540">
    <property type="entry name" value="P-loop containing nucleoside triphosphate hydrolases"/>
    <property type="match status" value="1"/>
</dbReference>
<dbReference type="Gene3D" id="3.40.50.300">
    <property type="entry name" value="P-loop containing nucleotide triphosphate hydrolases"/>
    <property type="match status" value="1"/>
</dbReference>
<dbReference type="Proteomes" id="UP000234857">
    <property type="component" value="Unassembled WGS sequence"/>
</dbReference>
<gene>
    <name evidence="2" type="ORF">C0601_04595</name>
</gene>
<dbReference type="InterPro" id="IPR027417">
    <property type="entry name" value="P-loop_NTPase"/>
</dbReference>
<accession>A0A2N5ZIJ3</accession>
<protein>
    <recommendedName>
        <fullName evidence="1">SF4 helicase domain-containing protein</fullName>
    </recommendedName>
</protein>
<dbReference type="GO" id="GO:0005829">
    <property type="term" value="C:cytosol"/>
    <property type="evidence" value="ECO:0007669"/>
    <property type="project" value="TreeGrafter"/>
</dbReference>
<dbReference type="GO" id="GO:0005524">
    <property type="term" value="F:ATP binding"/>
    <property type="evidence" value="ECO:0007669"/>
    <property type="project" value="InterPro"/>
</dbReference>
<reference evidence="2 3" key="1">
    <citation type="submission" date="2017-11" db="EMBL/GenBank/DDBJ databases">
        <title>Genome-resolved metagenomics identifies genetic mobility, metabolic interactions, and unexpected diversity in perchlorate-reducing communities.</title>
        <authorList>
            <person name="Barnum T.P."/>
            <person name="Figueroa I.A."/>
            <person name="Carlstrom C.I."/>
            <person name="Lucas L.N."/>
            <person name="Engelbrektson A.L."/>
            <person name="Coates J.D."/>
        </authorList>
    </citation>
    <scope>NUCLEOTIDE SEQUENCE [LARGE SCALE GENOMIC DNA]</scope>
    <source>
        <strain evidence="2">BM706</strain>
    </source>
</reference>
<dbReference type="InterPro" id="IPR007694">
    <property type="entry name" value="DNA_helicase_DnaB-like_C"/>
</dbReference>
<organism evidence="2 3">
    <name type="scientific">Muiribacterium halophilum</name>
    <dbReference type="NCBI Taxonomy" id="2053465"/>
    <lineage>
        <taxon>Bacteria</taxon>
        <taxon>Candidatus Muiribacteriota</taxon>
        <taxon>Candidatus Muiribacteriia</taxon>
        <taxon>Candidatus Muiribacteriales</taxon>
        <taxon>Candidatus Muiribacteriaceae</taxon>
        <taxon>Candidatus Muiribacterium</taxon>
    </lineage>
</organism>
<dbReference type="Pfam" id="PF03796">
    <property type="entry name" value="DnaB_C"/>
    <property type="match status" value="1"/>
</dbReference>
<proteinExistence type="predicted"/>
<dbReference type="GO" id="GO:0006260">
    <property type="term" value="P:DNA replication"/>
    <property type="evidence" value="ECO:0007669"/>
    <property type="project" value="InterPro"/>
</dbReference>
<dbReference type="PANTHER" id="PTHR30153:SF2">
    <property type="entry name" value="REPLICATIVE DNA HELICASE"/>
    <property type="match status" value="1"/>
</dbReference>
<dbReference type="EMBL" id="PKTG01000063">
    <property type="protein sequence ID" value="PLX18441.1"/>
    <property type="molecule type" value="Genomic_DNA"/>
</dbReference>
<comment type="caution">
    <text evidence="2">The sequence shown here is derived from an EMBL/GenBank/DDBJ whole genome shotgun (WGS) entry which is preliminary data.</text>
</comment>
<feature type="domain" description="SF4 helicase" evidence="1">
    <location>
        <begin position="215"/>
        <end position="512"/>
    </location>
</feature>
<dbReference type="PANTHER" id="PTHR30153">
    <property type="entry name" value="REPLICATIVE DNA HELICASE DNAB"/>
    <property type="match status" value="1"/>
</dbReference>
<evidence type="ECO:0000313" key="3">
    <source>
        <dbReference type="Proteomes" id="UP000234857"/>
    </source>
</evidence>
<sequence>MKCKKCNKETEKLDMGLCDKCFKQTYDIMKRELAKENDQNIVKNEIEEIVAAGLLNDKFILNKALQHGFETKIFQSGVVRDIIDTILDINSERPDMIDVNLVKTRLSSAGKSDAANLVDRIRSHSDVKFSQVKLYIDILKEKHSEEIIREMGLKLISFVDDKDQKKKRSTVDFIGQSIKELGSLQKQQMKKGVSRVKTELLNIAQEIQKRNAEGELLTIGYDIRPFNDLNKSLSGLRKGFLYGIGGAPRRGKTTFTLEIATNLAIRNNIPVLFVTWEQTKKNLVYRLLAKETQINPDTLQRKQISKHPELEVKFAKGWRKMEGYMERLFIIEGTKDDTLERVKTYAYNAMQEFNTDEIVLFFDYLQKMPMSGQYLDEKFKVEEISTQIKLLSLELNCPIIVISSLNKEGCNIDQANSKDRPGIYHCKGSGDIEYDLDAAMIMAKDWEDSRELEVQMKNLAQSLGKNVERLPKVDIINVYLDKNRDAPEGISSIIQYLFIIEANKFVEIGYKVESDNYRFRKIEDIIKKLFEEGYVKFRDGQGNVTDEKPDVAF</sequence>
<dbReference type="PROSITE" id="PS51199">
    <property type="entry name" value="SF4_HELICASE"/>
    <property type="match status" value="1"/>
</dbReference>
<name>A0A2N5ZIJ3_MUIH1</name>
<dbReference type="AlphaFoldDB" id="A0A2N5ZIJ3"/>
<evidence type="ECO:0000259" key="1">
    <source>
        <dbReference type="PROSITE" id="PS51199"/>
    </source>
</evidence>
<dbReference type="GO" id="GO:0003678">
    <property type="term" value="F:DNA helicase activity"/>
    <property type="evidence" value="ECO:0007669"/>
    <property type="project" value="InterPro"/>
</dbReference>